<dbReference type="InterPro" id="IPR051910">
    <property type="entry name" value="ComF/GntX_DNA_util-trans"/>
</dbReference>
<evidence type="ECO:0000256" key="1">
    <source>
        <dbReference type="ARBA" id="ARBA00008007"/>
    </source>
</evidence>
<evidence type="ECO:0000259" key="2">
    <source>
        <dbReference type="Pfam" id="PF00156"/>
    </source>
</evidence>
<dbReference type="InterPro" id="IPR000836">
    <property type="entry name" value="PRTase_dom"/>
</dbReference>
<gene>
    <name evidence="4" type="ORF">C6Y28_11635</name>
</gene>
<dbReference type="Pfam" id="PF18912">
    <property type="entry name" value="DZR_2"/>
    <property type="match status" value="1"/>
</dbReference>
<protein>
    <submittedName>
        <fullName evidence="4">Amidophosphoribosyltransferase</fullName>
    </submittedName>
</protein>
<dbReference type="Gene3D" id="3.40.50.2020">
    <property type="match status" value="1"/>
</dbReference>
<dbReference type="CDD" id="cd06223">
    <property type="entry name" value="PRTases_typeI"/>
    <property type="match status" value="1"/>
</dbReference>
<keyword evidence="4" id="KW-0328">Glycosyltransferase</keyword>
<dbReference type="GO" id="GO:0016757">
    <property type="term" value="F:glycosyltransferase activity"/>
    <property type="evidence" value="ECO:0007669"/>
    <property type="project" value="UniProtKB-KW"/>
</dbReference>
<evidence type="ECO:0000313" key="5">
    <source>
        <dbReference type="Proteomes" id="UP000238358"/>
    </source>
</evidence>
<organism evidence="4 5">
    <name type="scientific">Megasphaera elsdenii</name>
    <dbReference type="NCBI Taxonomy" id="907"/>
    <lineage>
        <taxon>Bacteria</taxon>
        <taxon>Bacillati</taxon>
        <taxon>Bacillota</taxon>
        <taxon>Negativicutes</taxon>
        <taxon>Veillonellales</taxon>
        <taxon>Veillonellaceae</taxon>
        <taxon>Megasphaera</taxon>
    </lineage>
</organism>
<evidence type="ECO:0000313" key="4">
    <source>
        <dbReference type="EMBL" id="AVO28217.1"/>
    </source>
</evidence>
<dbReference type="AlphaFoldDB" id="A0A2S0M9V6"/>
<comment type="similarity">
    <text evidence="1">Belongs to the ComF/GntX family.</text>
</comment>
<evidence type="ECO:0000259" key="3">
    <source>
        <dbReference type="Pfam" id="PF18912"/>
    </source>
</evidence>
<dbReference type="PANTHER" id="PTHR47505:SF1">
    <property type="entry name" value="DNA UTILIZATION PROTEIN YHGH"/>
    <property type="match status" value="1"/>
</dbReference>
<dbReference type="EMBL" id="CP027569">
    <property type="protein sequence ID" value="AVO28217.1"/>
    <property type="molecule type" value="Genomic_DNA"/>
</dbReference>
<dbReference type="OrthoDB" id="9779910at2"/>
<dbReference type="PANTHER" id="PTHR47505">
    <property type="entry name" value="DNA UTILIZATION PROTEIN YHGH"/>
    <property type="match status" value="1"/>
</dbReference>
<name>A0A2S0M9V6_MEGEL</name>
<dbReference type="RefSeq" id="WP_027895181.1">
    <property type="nucleotide sequence ID" value="NZ_CP027569.1"/>
</dbReference>
<dbReference type="SUPFAM" id="SSF53271">
    <property type="entry name" value="PRTase-like"/>
    <property type="match status" value="1"/>
</dbReference>
<accession>A0A2S0M9V6</accession>
<keyword evidence="4" id="KW-0808">Transferase</keyword>
<dbReference type="Proteomes" id="UP000238358">
    <property type="component" value="Chromosome"/>
</dbReference>
<feature type="domain" description="Double zinc ribbon" evidence="3">
    <location>
        <begin position="8"/>
        <end position="37"/>
    </location>
</feature>
<dbReference type="Pfam" id="PF00156">
    <property type="entry name" value="Pribosyltran"/>
    <property type="match status" value="1"/>
</dbReference>
<feature type="domain" description="Phosphoribosyltransferase" evidence="2">
    <location>
        <begin position="172"/>
        <end position="207"/>
    </location>
</feature>
<sequence length="215" mass="24354">MSLITHLFNLLYPPRCPACGALVARDGDWCPSCLAAVWHPRRINKPAAVRHLAACYCLADYRGAMRHILHDIKYNGKQGKCRACRVLLDRFPWQERFDRIDRVVPVPLAPEKLQRRGFNQAEALFRDWASVRWDWCDALQRLRPTKVQWQLCRDERKENVHDAFAVKETVPVQGKHILLVDDIFTTGATLEACAQALTKKGATSVTGLVIASGAP</sequence>
<dbReference type="InterPro" id="IPR044005">
    <property type="entry name" value="DZR_2"/>
</dbReference>
<dbReference type="InterPro" id="IPR029057">
    <property type="entry name" value="PRTase-like"/>
</dbReference>
<proteinExistence type="inferred from homology"/>
<reference evidence="4 5" key="1">
    <citation type="journal article" date="2018" name="Genome Announc.">
        <title>Complete genomes of two Megasphaera elsdenii strains, NCIMB 702410 and ATCC 25940.</title>
        <authorList>
            <person name="Hatmaker E.A."/>
            <person name="O'Dell K."/>
            <person name="Riley L.A."/>
            <person name="Klingeman D.M."/>
            <person name="Guss A.M."/>
        </authorList>
    </citation>
    <scope>NUCLEOTIDE SEQUENCE [LARGE SCALE GENOMIC DNA]</scope>
    <source>
        <strain evidence="4 5">NCIMB702410</strain>
    </source>
</reference>